<feature type="domain" description="C2H2-type" evidence="10">
    <location>
        <begin position="70"/>
        <end position="92"/>
    </location>
</feature>
<dbReference type="InterPro" id="IPR013087">
    <property type="entry name" value="Znf_C2H2_type"/>
</dbReference>
<dbReference type="InterPro" id="IPR055187">
    <property type="entry name" value="C2CH-3rd_BIRD-IDD"/>
</dbReference>
<dbReference type="FunFam" id="3.30.160.60:FF:000131">
    <property type="entry name" value="protein indeterminate-domain 5, chloroplastic-like"/>
    <property type="match status" value="1"/>
</dbReference>
<keyword evidence="6" id="KW-0238">DNA-binding</keyword>
<dbReference type="GO" id="GO:0003677">
    <property type="term" value="F:DNA binding"/>
    <property type="evidence" value="ECO:0007669"/>
    <property type="project" value="UniProtKB-KW"/>
</dbReference>
<dbReference type="GO" id="GO:0005634">
    <property type="term" value="C:nucleus"/>
    <property type="evidence" value="ECO:0007669"/>
    <property type="project" value="TreeGrafter"/>
</dbReference>
<evidence type="ECO:0000313" key="12">
    <source>
        <dbReference type="Proteomes" id="UP000327013"/>
    </source>
</evidence>
<evidence type="ECO:0000256" key="3">
    <source>
        <dbReference type="ARBA" id="ARBA00022771"/>
    </source>
</evidence>
<reference evidence="11 12" key="1">
    <citation type="submission" date="2019-06" db="EMBL/GenBank/DDBJ databases">
        <title>A chromosomal-level reference genome of Carpinus fangiana (Coryloideae, Betulaceae).</title>
        <authorList>
            <person name="Yang X."/>
            <person name="Wang Z."/>
            <person name="Zhang L."/>
            <person name="Hao G."/>
            <person name="Liu J."/>
            <person name="Yang Y."/>
        </authorList>
    </citation>
    <scope>NUCLEOTIDE SEQUENCE [LARGE SCALE GENOMIC DNA]</scope>
    <source>
        <strain evidence="11">Cfa_2016G</strain>
        <tissue evidence="11">Leaf</tissue>
    </source>
</reference>
<evidence type="ECO:0000256" key="9">
    <source>
        <dbReference type="SAM" id="MobiDB-lite"/>
    </source>
</evidence>
<dbReference type="InterPro" id="IPR055186">
    <property type="entry name" value="C2H2-2nd_BIRD-IDD"/>
</dbReference>
<evidence type="ECO:0000256" key="2">
    <source>
        <dbReference type="ARBA" id="ARBA00022737"/>
    </source>
</evidence>
<dbReference type="Proteomes" id="UP000327013">
    <property type="component" value="Chromosome 6"/>
</dbReference>
<dbReference type="InterPro" id="IPR036236">
    <property type="entry name" value="Znf_C2H2_sf"/>
</dbReference>
<feature type="compositionally biased region" description="Low complexity" evidence="9">
    <location>
        <begin position="18"/>
        <end position="39"/>
    </location>
</feature>
<dbReference type="AlphaFoldDB" id="A0A5N6RBL8"/>
<evidence type="ECO:0000256" key="5">
    <source>
        <dbReference type="ARBA" id="ARBA00023015"/>
    </source>
</evidence>
<dbReference type="GO" id="GO:0003700">
    <property type="term" value="F:DNA-binding transcription factor activity"/>
    <property type="evidence" value="ECO:0007669"/>
    <property type="project" value="TreeGrafter"/>
</dbReference>
<keyword evidence="4" id="KW-0862">Zinc</keyword>
<dbReference type="InterPro" id="IPR055185">
    <property type="entry name" value="C2CH-4th_BIRD-IDD"/>
</dbReference>
<evidence type="ECO:0000256" key="4">
    <source>
        <dbReference type="ARBA" id="ARBA00022833"/>
    </source>
</evidence>
<dbReference type="Pfam" id="PF22996">
    <property type="entry name" value="C2H2-2nd_BIRD-IDD"/>
    <property type="match status" value="1"/>
</dbReference>
<dbReference type="Pfam" id="PF12874">
    <property type="entry name" value="zf-met"/>
    <property type="match status" value="1"/>
</dbReference>
<organism evidence="11 12">
    <name type="scientific">Carpinus fangiana</name>
    <dbReference type="NCBI Taxonomy" id="176857"/>
    <lineage>
        <taxon>Eukaryota</taxon>
        <taxon>Viridiplantae</taxon>
        <taxon>Streptophyta</taxon>
        <taxon>Embryophyta</taxon>
        <taxon>Tracheophyta</taxon>
        <taxon>Spermatophyta</taxon>
        <taxon>Magnoliopsida</taxon>
        <taxon>eudicotyledons</taxon>
        <taxon>Gunneridae</taxon>
        <taxon>Pentapetalae</taxon>
        <taxon>rosids</taxon>
        <taxon>fabids</taxon>
        <taxon>Fagales</taxon>
        <taxon>Betulaceae</taxon>
        <taxon>Carpinus</taxon>
    </lineage>
</organism>
<dbReference type="SUPFAM" id="SSF57667">
    <property type="entry name" value="beta-beta-alpha zinc fingers"/>
    <property type="match status" value="1"/>
</dbReference>
<dbReference type="PANTHER" id="PTHR10593:SF214">
    <property type="entry name" value="PROTEIN INDETERMINATE-DOMAIN 5, CHLOROPLASTIC"/>
    <property type="match status" value="1"/>
</dbReference>
<evidence type="ECO:0000256" key="6">
    <source>
        <dbReference type="ARBA" id="ARBA00023125"/>
    </source>
</evidence>
<feature type="region of interest" description="Disordered" evidence="9">
    <location>
        <begin position="1"/>
        <end position="54"/>
    </location>
</feature>
<evidence type="ECO:0000313" key="11">
    <source>
        <dbReference type="EMBL" id="KAE8076445.1"/>
    </source>
</evidence>
<dbReference type="PANTHER" id="PTHR10593">
    <property type="entry name" value="SERINE/THREONINE-PROTEIN KINASE RIO"/>
    <property type="match status" value="1"/>
</dbReference>
<evidence type="ECO:0000259" key="10">
    <source>
        <dbReference type="PROSITE" id="PS50157"/>
    </source>
</evidence>
<dbReference type="SMART" id="SM00355">
    <property type="entry name" value="ZnF_C2H2"/>
    <property type="match status" value="3"/>
</dbReference>
<keyword evidence="5" id="KW-0805">Transcription regulation</keyword>
<dbReference type="PROSITE" id="PS00028">
    <property type="entry name" value="ZINC_FINGER_C2H2_1"/>
    <property type="match status" value="1"/>
</dbReference>
<sequence>MAASSSSALFLRTKDENQSQTAQQASSTITSSTTPTTAPQKKRRNQPGNPNPDAEVIALSPKTLMATNRFICEVCNKGFQREQNLQLHRRGHNLPWKLKQKAKKEPKRKVYLCPEPTCVHHDPSRALGDLTGIKKHYSRKHGEKKWKCEKCAKRYAVQSDWKAHSKTCGTREYRCDCGTLFSRRDSFITHRAFCDALAQESARHPSMGSNLFRNNHMSLGLSQVGSQSQLSSNILRLGTSGAGAKFEHLNIPPSNTCNSFGHPMPSPPLFMPDANQSCFPNKPLMHGLMQLPDLQTNTSNSSPPTNHHLFNNITFFSNNNGGDSAANLLIPDQLNNNGNAGGGGFSSSMGGDHHHHVSSLYSSSNSLHPENIASHMSATALLQKAAQIGSTTSSNNSSLLRGVATSSSSDKHNVLVNLGFGFGSTGNGGGMENASHLQGLMNSLANVNSSMFGGVQDSNFDGFNAGGSEPKLHDNLGVSFGGSDRLTLDFLGVGGMVRNMGGGYSQREHQHAININSLEPADSKTQPFSSTTLE</sequence>
<proteinExistence type="predicted"/>
<dbReference type="FunFam" id="3.30.160.60:FF:000554">
    <property type="entry name" value="protein indeterminate-domain 12-like"/>
    <property type="match status" value="1"/>
</dbReference>
<name>A0A5N6RBL8_9ROSI</name>
<protein>
    <recommendedName>
        <fullName evidence="10">C2H2-type domain-containing protein</fullName>
    </recommendedName>
</protein>
<dbReference type="Gene3D" id="3.30.160.60">
    <property type="entry name" value="Classic Zinc Finger"/>
    <property type="match status" value="2"/>
</dbReference>
<keyword evidence="2" id="KW-0677">Repeat</keyword>
<feature type="region of interest" description="Disordered" evidence="9">
    <location>
        <begin position="341"/>
        <end position="363"/>
    </location>
</feature>
<keyword evidence="12" id="KW-1185">Reference proteome</keyword>
<dbReference type="GO" id="GO:0008270">
    <property type="term" value="F:zinc ion binding"/>
    <property type="evidence" value="ECO:0007669"/>
    <property type="project" value="UniProtKB-KW"/>
</dbReference>
<dbReference type="EMBL" id="CM017326">
    <property type="protein sequence ID" value="KAE8076445.1"/>
    <property type="molecule type" value="Genomic_DNA"/>
</dbReference>
<keyword evidence="1" id="KW-0479">Metal-binding</keyword>
<evidence type="ECO:0000256" key="8">
    <source>
        <dbReference type="PROSITE-ProRule" id="PRU00042"/>
    </source>
</evidence>
<keyword evidence="7" id="KW-0804">Transcription</keyword>
<accession>A0A5N6RBL8</accession>
<dbReference type="OrthoDB" id="6354171at2759"/>
<dbReference type="Pfam" id="PF22992">
    <property type="entry name" value="C2CH-4th_BIRD-IDD"/>
    <property type="match status" value="1"/>
</dbReference>
<keyword evidence="3 8" id="KW-0863">Zinc-finger</keyword>
<gene>
    <name evidence="11" type="ORF">FH972_015095</name>
</gene>
<dbReference type="PROSITE" id="PS50157">
    <property type="entry name" value="ZINC_FINGER_C2H2_2"/>
    <property type="match status" value="1"/>
</dbReference>
<evidence type="ECO:0000256" key="7">
    <source>
        <dbReference type="ARBA" id="ARBA00023163"/>
    </source>
</evidence>
<dbReference type="Pfam" id="PF22995">
    <property type="entry name" value="C2CH-3rd_BIRD-IDD"/>
    <property type="match status" value="1"/>
</dbReference>
<evidence type="ECO:0000256" key="1">
    <source>
        <dbReference type="ARBA" id="ARBA00022723"/>
    </source>
</evidence>
<dbReference type="InterPro" id="IPR031140">
    <property type="entry name" value="IDD1-16"/>
</dbReference>